<evidence type="ECO:0000313" key="2">
    <source>
        <dbReference type="EMBL" id="QJH94371.1"/>
    </source>
</evidence>
<dbReference type="Gene3D" id="1.10.1220.10">
    <property type="entry name" value="Met repressor-like"/>
    <property type="match status" value="1"/>
</dbReference>
<gene>
    <name evidence="1" type="ORF">TM448A00520_0024</name>
    <name evidence="2" type="ORF">TM448B00218_0014</name>
</gene>
<name>A0A6H1ZHG9_9ZZZZ</name>
<organism evidence="1">
    <name type="scientific">viral metagenome</name>
    <dbReference type="NCBI Taxonomy" id="1070528"/>
    <lineage>
        <taxon>unclassified sequences</taxon>
        <taxon>metagenomes</taxon>
        <taxon>organismal metagenomes</taxon>
    </lineage>
</organism>
<accession>A0A6H1ZHG9</accession>
<sequence>MTELVHVSVRIDADYARRLRIMAAERDRIKSAQEGVNEALRDWFFKLQQERDLSRD</sequence>
<dbReference type="InterPro" id="IPR013321">
    <property type="entry name" value="Arc_rbn_hlx_hlx"/>
</dbReference>
<dbReference type="EMBL" id="MT144600">
    <property type="protein sequence ID" value="QJH94371.1"/>
    <property type="molecule type" value="Genomic_DNA"/>
</dbReference>
<evidence type="ECO:0000313" key="1">
    <source>
        <dbReference type="EMBL" id="QJA46715.1"/>
    </source>
</evidence>
<reference evidence="1" key="1">
    <citation type="submission" date="2020-03" db="EMBL/GenBank/DDBJ databases">
        <title>The deep terrestrial virosphere.</title>
        <authorList>
            <person name="Holmfeldt K."/>
            <person name="Nilsson E."/>
            <person name="Simone D."/>
            <person name="Lopez-Fernandez M."/>
            <person name="Wu X."/>
            <person name="de Brujin I."/>
            <person name="Lundin D."/>
            <person name="Andersson A."/>
            <person name="Bertilsson S."/>
            <person name="Dopson M."/>
        </authorList>
    </citation>
    <scope>NUCLEOTIDE SEQUENCE</scope>
    <source>
        <strain evidence="1">TM448A00520</strain>
        <strain evidence="2">TM448B00218</strain>
    </source>
</reference>
<dbReference type="AlphaFoldDB" id="A0A6H1ZHG9"/>
<dbReference type="GO" id="GO:0006355">
    <property type="term" value="P:regulation of DNA-templated transcription"/>
    <property type="evidence" value="ECO:0007669"/>
    <property type="project" value="InterPro"/>
</dbReference>
<proteinExistence type="predicted"/>
<protein>
    <submittedName>
        <fullName evidence="1">Uncharacterized protein</fullName>
    </submittedName>
</protein>
<dbReference type="EMBL" id="MT144019">
    <property type="protein sequence ID" value="QJA46715.1"/>
    <property type="molecule type" value="Genomic_DNA"/>
</dbReference>